<dbReference type="InterPro" id="IPR010730">
    <property type="entry name" value="HET"/>
</dbReference>
<proteinExistence type="predicted"/>
<organism evidence="3 4">
    <name type="scientific">Apiospora arundinis</name>
    <dbReference type="NCBI Taxonomy" id="335852"/>
    <lineage>
        <taxon>Eukaryota</taxon>
        <taxon>Fungi</taxon>
        <taxon>Dikarya</taxon>
        <taxon>Ascomycota</taxon>
        <taxon>Pezizomycotina</taxon>
        <taxon>Sordariomycetes</taxon>
        <taxon>Xylariomycetidae</taxon>
        <taxon>Amphisphaeriales</taxon>
        <taxon>Apiosporaceae</taxon>
        <taxon>Apiospora</taxon>
    </lineage>
</organism>
<dbReference type="Pfam" id="PF06985">
    <property type="entry name" value="HET"/>
    <property type="match status" value="1"/>
</dbReference>
<dbReference type="EMBL" id="JAPCWZ010000006">
    <property type="protein sequence ID" value="KAK8859743.1"/>
    <property type="molecule type" value="Genomic_DNA"/>
</dbReference>
<sequence>MRSMPKSIQDTKDPEAPRKNAPQSTDVLICSPCRDNFYNVGTTPPKGVTLLGDADSHRCDNCRLNRLAVQAFWDAQPPDKPSSLQVVQSRPPFTRESIDWVQVLEVFVVGPDERQPEAHEVNEFSHRIQLEISTPPGQVLPWPGYKQATPTADHANSAESFAKIKDWVVECFRDHPACAQTSREGPKRLIDTGPLDGEDALEVRLVDWPGDSPDDEPVKYCALSYSWGENERFHFTTTRETEQLRRQHIPVDQLPPTLKDAVAITRGVGCRYLWVDAICIIQHDRADWESESPRMSTIYGNAFLVLTATEGASPGDGIFMPRPVVATFDYAVGGKTYQARVRERDDHSFWRLRHRVVVFPRPRVLHTRAWAFQERMLAARVVHYTATELVWECNTHCRCECGELSRWAPGSEFAAGQSLKSHFASRLAGRRGSWETIVENYSIKRLTVASDWLPALSGLAQRQLLASAHRQDMGKYLAGVWSSQLPDALLWFIFADQRAETYRAPSWSWAAWEGEIRCMSESSMKYQHGRRCPEFEVLEAECTLASSDPYGAVTDGYIVVKGQFRPHLNKNSRENVLLETWALKVRQYRYLLLVRSQRVEGAWEVVDSAASIRESDYDGENLSIIKIRDEPALTAEFAKGPGATISKLGESAALAPLARC</sequence>
<feature type="region of interest" description="Disordered" evidence="1">
    <location>
        <begin position="1"/>
        <end position="23"/>
    </location>
</feature>
<reference evidence="3 4" key="1">
    <citation type="journal article" date="2024" name="IMA Fungus">
        <title>Apiospora arundinis, a panoply of carbohydrate-active enzymes and secondary metabolites.</title>
        <authorList>
            <person name="Sorensen T."/>
            <person name="Petersen C."/>
            <person name="Muurmann A.T."/>
            <person name="Christiansen J.V."/>
            <person name="Brundto M.L."/>
            <person name="Overgaard C.K."/>
            <person name="Boysen A.T."/>
            <person name="Wollenberg R.D."/>
            <person name="Larsen T.O."/>
            <person name="Sorensen J.L."/>
            <person name="Nielsen K.L."/>
            <person name="Sondergaard T.E."/>
        </authorList>
    </citation>
    <scope>NUCLEOTIDE SEQUENCE [LARGE SCALE GENOMIC DNA]</scope>
    <source>
        <strain evidence="3 4">AAU 773</strain>
    </source>
</reference>
<evidence type="ECO:0000313" key="4">
    <source>
        <dbReference type="Proteomes" id="UP001390339"/>
    </source>
</evidence>
<evidence type="ECO:0000259" key="2">
    <source>
        <dbReference type="Pfam" id="PF06985"/>
    </source>
</evidence>
<feature type="compositionally biased region" description="Basic and acidic residues" evidence="1">
    <location>
        <begin position="9"/>
        <end position="18"/>
    </location>
</feature>
<gene>
    <name evidence="3" type="ORF">PGQ11_010477</name>
</gene>
<keyword evidence="4" id="KW-1185">Reference proteome</keyword>
<accession>A0ABR2I9R1</accession>
<dbReference type="PANTHER" id="PTHR33112">
    <property type="entry name" value="DOMAIN PROTEIN, PUTATIVE-RELATED"/>
    <property type="match status" value="1"/>
</dbReference>
<dbReference type="PANTHER" id="PTHR33112:SF16">
    <property type="entry name" value="HETEROKARYON INCOMPATIBILITY DOMAIN-CONTAINING PROTEIN"/>
    <property type="match status" value="1"/>
</dbReference>
<name>A0ABR2I9R1_9PEZI</name>
<evidence type="ECO:0000313" key="3">
    <source>
        <dbReference type="EMBL" id="KAK8859743.1"/>
    </source>
</evidence>
<dbReference type="Proteomes" id="UP001390339">
    <property type="component" value="Unassembled WGS sequence"/>
</dbReference>
<evidence type="ECO:0000256" key="1">
    <source>
        <dbReference type="SAM" id="MobiDB-lite"/>
    </source>
</evidence>
<comment type="caution">
    <text evidence="3">The sequence shown here is derived from an EMBL/GenBank/DDBJ whole genome shotgun (WGS) entry which is preliminary data.</text>
</comment>
<protein>
    <submittedName>
        <fullName evidence="3">HET-domain-containing protein</fullName>
    </submittedName>
</protein>
<feature type="domain" description="Heterokaryon incompatibility" evidence="2">
    <location>
        <begin position="220"/>
        <end position="374"/>
    </location>
</feature>